<dbReference type="InterPro" id="IPR032710">
    <property type="entry name" value="NTF2-like_dom_sf"/>
</dbReference>
<accession>A0A9Q8Y9P5</accession>
<dbReference type="AlphaFoldDB" id="A0A9Q8Y9P5"/>
<protein>
    <submittedName>
        <fullName evidence="2">Nuclear transport factor 2 family protein</fullName>
    </submittedName>
</protein>
<dbReference type="SUPFAM" id="SSF54427">
    <property type="entry name" value="NTF2-like"/>
    <property type="match status" value="1"/>
</dbReference>
<dbReference type="Gene3D" id="3.10.450.50">
    <property type="match status" value="1"/>
</dbReference>
<sequence>MTERSMLEFRVRALYLARDVNDLDTMMAQLDPNFSFRIVGSGRLGTLALAVNTPETVRDSFSTLVKNWDLSEMEMVGCYADGDTVIVHRAGFVRFIPSQTRERTEIIDKFTFRDDRIVDLTEFVDTLFVAETIGLLNEPAVA</sequence>
<feature type="domain" description="SnoaL-like" evidence="1">
    <location>
        <begin position="11"/>
        <end position="119"/>
    </location>
</feature>
<dbReference type="OrthoDB" id="8446131at2"/>
<organism evidence="2 3">
    <name type="scientific">Ensifer adhaerens</name>
    <name type="common">Sinorhizobium morelense</name>
    <dbReference type="NCBI Taxonomy" id="106592"/>
    <lineage>
        <taxon>Bacteria</taxon>
        <taxon>Pseudomonadati</taxon>
        <taxon>Pseudomonadota</taxon>
        <taxon>Alphaproteobacteria</taxon>
        <taxon>Hyphomicrobiales</taxon>
        <taxon>Rhizobiaceae</taxon>
        <taxon>Sinorhizobium/Ensifer group</taxon>
        <taxon>Ensifer</taxon>
    </lineage>
</organism>
<dbReference type="Pfam" id="PF12680">
    <property type="entry name" value="SnoaL_2"/>
    <property type="match status" value="1"/>
</dbReference>
<reference evidence="2" key="1">
    <citation type="submission" date="2022-06" db="EMBL/GenBank/DDBJ databases">
        <title>Physiological and biochemical characterization and genomic elucidation of a strain of the genus Ensifer adhaerens M8 that combines arsenic oxidation and chromium reduction.</title>
        <authorList>
            <person name="Li X."/>
            <person name="Yu c."/>
        </authorList>
    </citation>
    <scope>NUCLEOTIDE SEQUENCE</scope>
    <source>
        <strain evidence="2">M8</strain>
    </source>
</reference>
<evidence type="ECO:0000313" key="2">
    <source>
        <dbReference type="EMBL" id="USJ24828.1"/>
    </source>
</evidence>
<dbReference type="EMBL" id="CP098807">
    <property type="protein sequence ID" value="USJ24828.1"/>
    <property type="molecule type" value="Genomic_DNA"/>
</dbReference>
<dbReference type="InterPro" id="IPR037401">
    <property type="entry name" value="SnoaL-like"/>
</dbReference>
<dbReference type="Proteomes" id="UP001055460">
    <property type="component" value="Chromosome"/>
</dbReference>
<evidence type="ECO:0000259" key="1">
    <source>
        <dbReference type="Pfam" id="PF12680"/>
    </source>
</evidence>
<name>A0A9Q8Y9P5_ENSAD</name>
<dbReference type="RefSeq" id="WP_060585136.1">
    <property type="nucleotide sequence ID" value="NZ_CAXURO020000001.1"/>
</dbReference>
<evidence type="ECO:0000313" key="3">
    <source>
        <dbReference type="Proteomes" id="UP001055460"/>
    </source>
</evidence>
<proteinExistence type="predicted"/>
<gene>
    <name evidence="2" type="ORF">NE863_07665</name>
</gene>